<feature type="compositionally biased region" description="Basic residues" evidence="6">
    <location>
        <begin position="707"/>
        <end position="721"/>
    </location>
</feature>
<dbReference type="EMBL" id="KZ288219">
    <property type="protein sequence ID" value="PBC32280.1"/>
    <property type="molecule type" value="Genomic_DNA"/>
</dbReference>
<dbReference type="CDD" id="cd12414">
    <property type="entry name" value="RRM2_RBM28_like"/>
    <property type="match status" value="1"/>
</dbReference>
<dbReference type="SMART" id="SM00360">
    <property type="entry name" value="RRM"/>
    <property type="match status" value="4"/>
</dbReference>
<dbReference type="InterPro" id="IPR012677">
    <property type="entry name" value="Nucleotide-bd_a/b_plait_sf"/>
</dbReference>
<evidence type="ECO:0000259" key="7">
    <source>
        <dbReference type="PROSITE" id="PS50102"/>
    </source>
</evidence>
<reference evidence="8 9" key="1">
    <citation type="submission" date="2014-07" db="EMBL/GenBank/DDBJ databases">
        <title>Genomic and transcriptomic analysis on Apis cerana provide comprehensive insights into honey bee biology.</title>
        <authorList>
            <person name="Diao Q."/>
            <person name="Sun L."/>
            <person name="Zheng H."/>
            <person name="Zheng H."/>
            <person name="Xu S."/>
            <person name="Wang S."/>
            <person name="Zeng Z."/>
            <person name="Hu F."/>
            <person name="Su S."/>
            <person name="Wu J."/>
        </authorList>
    </citation>
    <scope>NUCLEOTIDE SEQUENCE [LARGE SCALE GENOMIC DNA]</scope>
    <source>
        <tissue evidence="8">Pupae without intestine</tissue>
    </source>
</reference>
<feature type="domain" description="RRM" evidence="7">
    <location>
        <begin position="380"/>
        <end position="458"/>
    </location>
</feature>
<feature type="domain" description="RRM" evidence="7">
    <location>
        <begin position="194"/>
        <end position="271"/>
    </location>
</feature>
<evidence type="ECO:0000313" key="9">
    <source>
        <dbReference type="Proteomes" id="UP000242457"/>
    </source>
</evidence>
<feature type="compositionally biased region" description="Acidic residues" evidence="6">
    <location>
        <begin position="344"/>
        <end position="355"/>
    </location>
</feature>
<dbReference type="Gene3D" id="3.30.70.330">
    <property type="match status" value="4"/>
</dbReference>
<accession>A0A2A3EKP8</accession>
<name>A0A2A3EKP8_APICC</name>
<dbReference type="OrthoDB" id="3945418at2759"/>
<dbReference type="FunFam" id="3.30.70.330:FF:000182">
    <property type="entry name" value="RNA-binding motif protein 28"/>
    <property type="match status" value="1"/>
</dbReference>
<evidence type="ECO:0000256" key="1">
    <source>
        <dbReference type="ARBA" id="ARBA00004123"/>
    </source>
</evidence>
<dbReference type="PANTHER" id="PTHR48039">
    <property type="entry name" value="RNA-BINDING MOTIF PROTEIN 14B"/>
    <property type="match status" value="1"/>
</dbReference>
<dbReference type="InterPro" id="IPR003954">
    <property type="entry name" value="RRM_euk-type"/>
</dbReference>
<gene>
    <name evidence="8" type="ORF">APICC_09175</name>
</gene>
<protein>
    <submittedName>
        <fullName evidence="8">RNA-binding protein</fullName>
    </submittedName>
</protein>
<feature type="region of interest" description="Disordered" evidence="6">
    <location>
        <begin position="138"/>
        <end position="166"/>
    </location>
</feature>
<evidence type="ECO:0000256" key="2">
    <source>
        <dbReference type="ARBA" id="ARBA00022737"/>
    </source>
</evidence>
<evidence type="ECO:0000256" key="6">
    <source>
        <dbReference type="SAM" id="MobiDB-lite"/>
    </source>
</evidence>
<evidence type="ECO:0000256" key="3">
    <source>
        <dbReference type="ARBA" id="ARBA00022884"/>
    </source>
</evidence>
<dbReference type="STRING" id="94128.A0A2A3EKP8"/>
<comment type="subcellular location">
    <subcellularLocation>
        <location evidence="1">Nucleus</location>
    </subcellularLocation>
</comment>
<dbReference type="InterPro" id="IPR035979">
    <property type="entry name" value="RBD_domain_sf"/>
</dbReference>
<dbReference type="AlphaFoldDB" id="A0A2A3EKP8"/>
<feature type="domain" description="RRM" evidence="7">
    <location>
        <begin position="42"/>
        <end position="119"/>
    </location>
</feature>
<dbReference type="PROSITE" id="PS50102">
    <property type="entry name" value="RRM"/>
    <property type="match status" value="4"/>
</dbReference>
<dbReference type="GO" id="GO:0005730">
    <property type="term" value="C:nucleolus"/>
    <property type="evidence" value="ECO:0007669"/>
    <property type="project" value="TreeGrafter"/>
</dbReference>
<keyword evidence="4" id="KW-0539">Nucleus</keyword>
<dbReference type="InterPro" id="IPR000504">
    <property type="entry name" value="RRM_dom"/>
</dbReference>
<dbReference type="InterPro" id="IPR051945">
    <property type="entry name" value="RRM_MRD1_RNA_proc_ribogen"/>
</dbReference>
<dbReference type="SUPFAM" id="SSF54928">
    <property type="entry name" value="RNA-binding domain, RBD"/>
    <property type="match status" value="3"/>
</dbReference>
<dbReference type="PANTHER" id="PTHR48039:SF5">
    <property type="entry name" value="RNA-BINDING PROTEIN 28"/>
    <property type="match status" value="1"/>
</dbReference>
<feature type="region of interest" description="Disordered" evidence="6">
    <location>
        <begin position="707"/>
        <end position="740"/>
    </location>
</feature>
<dbReference type="CDD" id="cd12416">
    <property type="entry name" value="RRM4_RBM28_like"/>
    <property type="match status" value="1"/>
</dbReference>
<evidence type="ECO:0000256" key="5">
    <source>
        <dbReference type="PROSITE-ProRule" id="PRU00176"/>
    </source>
</evidence>
<keyword evidence="9" id="KW-1185">Reference proteome</keyword>
<sequence length="768" mass="89890">MRNISRTDKKKLSWIYRKKTKLQKSNESIQNITDNIDENKKPRIIVRNIPFKATKEDIKKLYESFGEILEINFPKRTDGTLVGCCFIQFKQLEDASKAIFNTNKKEFLGRIISSGWAVSKSRYCEKLKKELENLNDKDHHIDQNGEKNKNEIYKNKAKEKNIEEKKDQSKQEKLLYAKKEKRKQLKEKNRKKRARVVVRNLSFQAMEEDLKKHFSQYGTIEEIKILKREDGAKIGCAFVQFEHVQSAAKAIHYANLKPLLDRPIIVDWAIPKNKFSKNNSENINQEDEIKVKVEVESDIEDNIDNIKKLNSNEELNSEDEKHDIVTENDEFGIYDDLEKVEIENDEDQENEEEENKEQKQLDIKEIKHPRFESHDVSEGKTIFLKNVPFSVKNHELKKYMEQFGPVYYALVCIDSLTEYSRGTAFVKFKKVVDAEKCLSAGNKLQMEDQILEAYRALDKNEVENKENLKQHKQKDSRNLYLIKEGVVLAGSSAAVGVSAADMAKRLQIEQWKSQILRNLNMFVSRVRLVVHNLPSTLDDFKFRKIFEHHGPPTAIIREARVMRDIKDVDIKGVGKSKEYGFISFTKHEDALQALRNVNNNPNIFTSNRRPIVSFSIENRIMINAKRKRLEKSRENNPLWTGNKMKRKKENTNEEVATKKLKTENVDEFSKKPYAGMIGKPGVNKLRSKHNLKTQAIVHNRTIKKEKKIKKSSKKLDIKRKQKINDKNKIKPKQKTKINHNDINLEKLVNKYKDKLKSIELKKSKWYES</sequence>
<keyword evidence="3 5" id="KW-0694">RNA-binding</keyword>
<organism evidence="8 9">
    <name type="scientific">Apis cerana cerana</name>
    <name type="common">Oriental honeybee</name>
    <dbReference type="NCBI Taxonomy" id="94128"/>
    <lineage>
        <taxon>Eukaryota</taxon>
        <taxon>Metazoa</taxon>
        <taxon>Ecdysozoa</taxon>
        <taxon>Arthropoda</taxon>
        <taxon>Hexapoda</taxon>
        <taxon>Insecta</taxon>
        <taxon>Pterygota</taxon>
        <taxon>Neoptera</taxon>
        <taxon>Endopterygota</taxon>
        <taxon>Hymenoptera</taxon>
        <taxon>Apocrita</taxon>
        <taxon>Aculeata</taxon>
        <taxon>Apoidea</taxon>
        <taxon>Anthophila</taxon>
        <taxon>Apidae</taxon>
        <taxon>Apis</taxon>
    </lineage>
</organism>
<evidence type="ECO:0000256" key="4">
    <source>
        <dbReference type="ARBA" id="ARBA00023242"/>
    </source>
</evidence>
<feature type="compositionally biased region" description="Basic and acidic residues" evidence="6">
    <location>
        <begin position="356"/>
        <end position="370"/>
    </location>
</feature>
<dbReference type="SMART" id="SM00361">
    <property type="entry name" value="RRM_1"/>
    <property type="match status" value="3"/>
</dbReference>
<dbReference type="Proteomes" id="UP000242457">
    <property type="component" value="Unassembled WGS sequence"/>
</dbReference>
<evidence type="ECO:0000313" key="8">
    <source>
        <dbReference type="EMBL" id="PBC32280.1"/>
    </source>
</evidence>
<proteinExistence type="predicted"/>
<dbReference type="GO" id="GO:0003729">
    <property type="term" value="F:mRNA binding"/>
    <property type="evidence" value="ECO:0007669"/>
    <property type="project" value="TreeGrafter"/>
</dbReference>
<feature type="region of interest" description="Disordered" evidence="6">
    <location>
        <begin position="344"/>
        <end position="370"/>
    </location>
</feature>
<feature type="domain" description="RRM" evidence="7">
    <location>
        <begin position="526"/>
        <end position="617"/>
    </location>
</feature>
<keyword evidence="2" id="KW-0677">Repeat</keyword>
<dbReference type="Pfam" id="PF00076">
    <property type="entry name" value="RRM_1"/>
    <property type="match status" value="4"/>
</dbReference>